<sequence length="418" mass="46369">MNYFSNQEINNECLAVCDGEFFDCTKNCENSECSRKCFEELDVCENSCPCGADCPTGCVDCPEHPLCADECEDAQLNNNDYKICLNDAIYELDICLKTCPPQIGCHNSCYENYTEMLFLCPCIEQESDVFILVIGRTGKRGSVSESYLQSGDGSSQVSATIDAPYDEYTYYAAHALVNGKLHIFGGAEINFRKIARLDDCSLIELSAQLNREREAGHSALSINDGTQALICFGYGSDNFSVPNNSCEIFDSASPVMTFSSNSTHGYSGLGLYRDQPTTVGCWYEEHNKAETLSSSGWTALPDHPLRISTHALVGLENKSMLLLGGYDSANGRDQAGIWQLQNDEWSLIGVLKDVCFGSALYIGKHIYYFATNDNTRTHPIHQIEMTSDEQIQSVEVIGYQPDRNYKPVLFQVSSNYCV</sequence>
<dbReference type="InterPro" id="IPR015915">
    <property type="entry name" value="Kelch-typ_b-propeller"/>
</dbReference>
<dbReference type="SUPFAM" id="SSF50965">
    <property type="entry name" value="Galactose oxidase, central domain"/>
    <property type="match status" value="1"/>
</dbReference>
<evidence type="ECO:0000313" key="2">
    <source>
        <dbReference type="Proteomes" id="UP000001307"/>
    </source>
</evidence>
<dbReference type="EMBL" id="FN653378">
    <property type="protein sequence ID" value="CBY14925.1"/>
    <property type="molecule type" value="Genomic_DNA"/>
</dbReference>
<reference evidence="1" key="1">
    <citation type="journal article" date="2010" name="Science">
        <title>Plasticity of animal genome architecture unmasked by rapid evolution of a pelagic tunicate.</title>
        <authorList>
            <person name="Denoeud F."/>
            <person name="Henriet S."/>
            <person name="Mungpakdee S."/>
            <person name="Aury J.M."/>
            <person name="Da Silva C."/>
            <person name="Brinkmann H."/>
            <person name="Mikhaleva J."/>
            <person name="Olsen L.C."/>
            <person name="Jubin C."/>
            <person name="Canestro C."/>
            <person name="Bouquet J.M."/>
            <person name="Danks G."/>
            <person name="Poulain J."/>
            <person name="Campsteijn C."/>
            <person name="Adamski M."/>
            <person name="Cross I."/>
            <person name="Yadetie F."/>
            <person name="Muffato M."/>
            <person name="Louis A."/>
            <person name="Butcher S."/>
            <person name="Tsagkogeorga G."/>
            <person name="Konrad A."/>
            <person name="Singh S."/>
            <person name="Jensen M.F."/>
            <person name="Cong E.H."/>
            <person name="Eikeseth-Otteraa H."/>
            <person name="Noel B."/>
            <person name="Anthouard V."/>
            <person name="Porcel B.M."/>
            <person name="Kachouri-Lafond R."/>
            <person name="Nishino A."/>
            <person name="Ugolini M."/>
            <person name="Chourrout P."/>
            <person name="Nishida H."/>
            <person name="Aasland R."/>
            <person name="Huzurbazar S."/>
            <person name="Westhof E."/>
            <person name="Delsuc F."/>
            <person name="Lehrach H."/>
            <person name="Reinhardt R."/>
            <person name="Weissenbach J."/>
            <person name="Roy S.W."/>
            <person name="Artiguenave F."/>
            <person name="Postlethwait J.H."/>
            <person name="Manak J.R."/>
            <person name="Thompson E.M."/>
            <person name="Jaillon O."/>
            <person name="Du Pasquier L."/>
            <person name="Boudinot P."/>
            <person name="Liberles D.A."/>
            <person name="Volff J.N."/>
            <person name="Philippe H."/>
            <person name="Lenhard B."/>
            <person name="Roest Crollius H."/>
            <person name="Wincker P."/>
            <person name="Chourrout D."/>
        </authorList>
    </citation>
    <scope>NUCLEOTIDE SEQUENCE [LARGE SCALE GENOMIC DNA]</scope>
</reference>
<organism evidence="1">
    <name type="scientific">Oikopleura dioica</name>
    <name type="common">Tunicate</name>
    <dbReference type="NCBI Taxonomy" id="34765"/>
    <lineage>
        <taxon>Eukaryota</taxon>
        <taxon>Metazoa</taxon>
        <taxon>Chordata</taxon>
        <taxon>Tunicata</taxon>
        <taxon>Appendicularia</taxon>
        <taxon>Copelata</taxon>
        <taxon>Oikopleuridae</taxon>
        <taxon>Oikopleura</taxon>
    </lineage>
</organism>
<keyword evidence="2" id="KW-1185">Reference proteome</keyword>
<dbReference type="Proteomes" id="UP000001307">
    <property type="component" value="Unassembled WGS sequence"/>
</dbReference>
<dbReference type="InParanoid" id="E4XZ63"/>
<accession>E4XZ63</accession>
<evidence type="ECO:0000313" key="1">
    <source>
        <dbReference type="EMBL" id="CBY14925.1"/>
    </source>
</evidence>
<proteinExistence type="predicted"/>
<gene>
    <name evidence="1" type="ORF">GSOID_T00010019001</name>
</gene>
<protein>
    <submittedName>
        <fullName evidence="1">Uncharacterized protein</fullName>
    </submittedName>
</protein>
<dbReference type="AlphaFoldDB" id="E4XZ63"/>
<dbReference type="InterPro" id="IPR011043">
    <property type="entry name" value="Gal_Oxase/kelch_b-propeller"/>
</dbReference>
<dbReference type="Gene3D" id="2.120.10.80">
    <property type="entry name" value="Kelch-type beta propeller"/>
    <property type="match status" value="1"/>
</dbReference>
<name>E4XZ63_OIKDI</name>
<dbReference type="OrthoDB" id="8626034at2759"/>